<dbReference type="Gene3D" id="3.40.50.300">
    <property type="entry name" value="P-loop containing nucleotide triphosphate hydrolases"/>
    <property type="match status" value="2"/>
</dbReference>
<dbReference type="PANTHER" id="PTHR47959:SF16">
    <property type="entry name" value="CRISPR-ASSOCIATED NUCLEASE_HELICASE CAS3-RELATED"/>
    <property type="match status" value="1"/>
</dbReference>
<dbReference type="InterPro" id="IPR054712">
    <property type="entry name" value="Cas3-like_dom"/>
</dbReference>
<dbReference type="GO" id="GO:0051607">
    <property type="term" value="P:defense response to virus"/>
    <property type="evidence" value="ECO:0007669"/>
    <property type="project" value="UniProtKB-KW"/>
</dbReference>
<dbReference type="InterPro" id="IPR041372">
    <property type="entry name" value="Cas3_C"/>
</dbReference>
<dbReference type="SMART" id="SM00487">
    <property type="entry name" value="DEXDc"/>
    <property type="match status" value="1"/>
</dbReference>
<dbReference type="NCBIfam" id="TIGR01587">
    <property type="entry name" value="cas3_core"/>
    <property type="match status" value="1"/>
</dbReference>
<organism evidence="13">
    <name type="scientific">Dolosigranulum savutiense</name>
    <dbReference type="NCBI Taxonomy" id="3110288"/>
    <lineage>
        <taxon>Bacteria</taxon>
        <taxon>Bacillati</taxon>
        <taxon>Bacillota</taxon>
        <taxon>Bacilli</taxon>
        <taxon>Lactobacillales</taxon>
        <taxon>Carnobacteriaceae</taxon>
        <taxon>Dolosigranulum</taxon>
    </lineage>
</organism>
<dbReference type="PROSITE" id="PS51643">
    <property type="entry name" value="HD_CAS3"/>
    <property type="match status" value="1"/>
</dbReference>
<evidence type="ECO:0000256" key="9">
    <source>
        <dbReference type="ARBA" id="ARBA00023118"/>
    </source>
</evidence>
<reference evidence="13" key="1">
    <citation type="submission" date="2023-12" db="EMBL/GenBank/DDBJ databases">
        <title>Dolosigranulum savutii sp. nov. isolated from human upper respiratory samples collected in Botswana.</title>
        <authorList>
            <person name="Kelly M.S."/>
        </authorList>
    </citation>
    <scope>NUCLEOTIDE SEQUENCE</scope>
    <source>
        <strain evidence="13">MSK433</strain>
    </source>
</reference>
<keyword evidence="3" id="KW-0540">Nuclease</keyword>
<dbReference type="GO" id="GO:0005524">
    <property type="term" value="F:ATP binding"/>
    <property type="evidence" value="ECO:0007669"/>
    <property type="project" value="UniProtKB-KW"/>
</dbReference>
<dbReference type="InterPro" id="IPR050079">
    <property type="entry name" value="DEAD_box_RNA_helicase"/>
</dbReference>
<evidence type="ECO:0000256" key="3">
    <source>
        <dbReference type="ARBA" id="ARBA00022722"/>
    </source>
</evidence>
<keyword evidence="4" id="KW-0479">Metal-binding</keyword>
<dbReference type="Pfam" id="PF18395">
    <property type="entry name" value="Cas3_C"/>
    <property type="match status" value="1"/>
</dbReference>
<dbReference type="CDD" id="cd09641">
    <property type="entry name" value="Cas3''_I"/>
    <property type="match status" value="1"/>
</dbReference>
<keyword evidence="9" id="KW-0051">Antiviral defense</keyword>
<keyword evidence="7" id="KW-0347">Helicase</keyword>
<evidence type="ECO:0000256" key="5">
    <source>
        <dbReference type="ARBA" id="ARBA00022741"/>
    </source>
</evidence>
<dbReference type="AlphaFoldDB" id="A0AB74TLM3"/>
<keyword evidence="8" id="KW-0067">ATP-binding</keyword>
<dbReference type="SMART" id="SM00490">
    <property type="entry name" value="HELICc"/>
    <property type="match status" value="1"/>
</dbReference>
<comment type="similarity">
    <text evidence="10">Belongs to the DEAD box helicase family.</text>
</comment>
<sequence>MNVSLASFCWAKKHDRDGYKWLPLSIHLEDTANIMAFLWEEYLSKGQKNIVMESINSSDNFDGLSLAIFLGAIHDIGKATPVFQIQNGYNNSHDLNDAMFNILSMGGFEHLEDLSRSLNRSKYTHHSLTGQYILQKFGVKSDISSIIGAHHGKPISSLNYLPDYDASYTAHLYQSEEENGIYKKWKKCQREIFEHALDLAQYESVQDIPSISQEGAIIMTGLLIMADWISSNEEYFELIDIPYSIFDMNYDEEYTDDRFDEALSTWEKNNLSTQWNPSKDFSFDERFSFDSPRKAQEVFINTIKQSKNPGIFIFEAPMGMGKTEAALVGTEILANKTGASGVFFGLPTQATSNGIFPRIENWLKRISESTSDNYSLRLHHGKASLNKDFQKLLENTRYVRHKLENNIDIDNIDFKEGKNYNGVSVNTWFSGRKKAVLDDFVVGTVDQFLMASLKQKHLFLRHLGLTKKVIILDEVHSFDAYMSTYLDEALVWMGAYGIPVIILSATLPGKMRKNFISSYLNGKKNFIEDESILSEIESSSSYPLITYTDNNNPYQEEDFSDIDSREKIYDVEFFDEGEELEKLVELIRMIYDSGSILGVMVNTVKKAQKLATLCRDFIGEDLSVLHSSFLANDRVDRENDLMKKIGNNAKRPESMVVIGTQVIEQSLDIDFDCLITDLAPMDLIFQRIGRLHRHEITRPSKYRLPKVYILGSSPTLNFDEGSKAVYGGYLLARTQNFLKSTLKLPNDISTLVQKVYHEIDGDMTLENETEKLYNQYKEQHKTKLIDKKSRARIFRISNPRGFGSERKNGKKSYTIMGWLDNAHANQSEAFGLAQVRDSAESIEVILVKEVEGGYSFINSEENIKFRIDEPSIAMKLASNTVRLPGVLTYLNRIDETIKELEKLNMAYLSEWQEESWLKGLLGIVLRDGKINLCGYELVYDELLGLMYEKEEDNE</sequence>
<dbReference type="EMBL" id="CP142433">
    <property type="protein sequence ID" value="XBC46427.1"/>
    <property type="molecule type" value="Genomic_DNA"/>
</dbReference>
<proteinExistence type="inferred from homology"/>
<feature type="domain" description="Helicase ATP-binding" evidence="11">
    <location>
        <begin position="303"/>
        <end position="525"/>
    </location>
</feature>
<dbReference type="InterPro" id="IPR001650">
    <property type="entry name" value="Helicase_C-like"/>
</dbReference>
<dbReference type="SUPFAM" id="SSF52540">
    <property type="entry name" value="P-loop containing nucleoside triphosphate hydrolases"/>
    <property type="match status" value="1"/>
</dbReference>
<comment type="similarity">
    <text evidence="2">In the central section; belongs to the CRISPR-associated helicase Cas3 family.</text>
</comment>
<dbReference type="InterPro" id="IPR027417">
    <property type="entry name" value="P-loop_NTPase"/>
</dbReference>
<name>A0AB74TLM3_9LACT</name>
<dbReference type="RefSeq" id="WP_347300713.1">
    <property type="nucleotide sequence ID" value="NZ_CP142433.1"/>
</dbReference>
<accession>A0AB74TLM3</accession>
<protein>
    <submittedName>
        <fullName evidence="13">CRISPR-associated helicase Cas3</fullName>
    </submittedName>
</protein>
<dbReference type="GO" id="GO:0003724">
    <property type="term" value="F:RNA helicase activity"/>
    <property type="evidence" value="ECO:0007669"/>
    <property type="project" value="TreeGrafter"/>
</dbReference>
<evidence type="ECO:0000256" key="7">
    <source>
        <dbReference type="ARBA" id="ARBA00022806"/>
    </source>
</evidence>
<dbReference type="NCBIfam" id="TIGR01596">
    <property type="entry name" value="cas3_HD"/>
    <property type="match status" value="1"/>
</dbReference>
<keyword evidence="5" id="KW-0547">Nucleotide-binding</keyword>
<keyword evidence="6" id="KW-0378">Hydrolase</keyword>
<dbReference type="CDD" id="cd17930">
    <property type="entry name" value="DEXHc_cas3"/>
    <property type="match status" value="1"/>
</dbReference>
<evidence type="ECO:0000256" key="2">
    <source>
        <dbReference type="ARBA" id="ARBA00009046"/>
    </source>
</evidence>
<dbReference type="InterPro" id="IPR038257">
    <property type="entry name" value="CRISPR-assoc_Cas3_HD_sf"/>
</dbReference>
<dbReference type="InterPro" id="IPR006483">
    <property type="entry name" value="CRISPR-assoc_Cas3_HD"/>
</dbReference>
<dbReference type="InterPro" id="IPR006474">
    <property type="entry name" value="Helicase_Cas3_CRISPR-ass_core"/>
</dbReference>
<dbReference type="Gene3D" id="1.10.3210.30">
    <property type="match status" value="1"/>
</dbReference>
<evidence type="ECO:0000256" key="4">
    <source>
        <dbReference type="ARBA" id="ARBA00022723"/>
    </source>
</evidence>
<dbReference type="Pfam" id="PF18019">
    <property type="entry name" value="Cas3_HD"/>
    <property type="match status" value="1"/>
</dbReference>
<dbReference type="Pfam" id="PF22590">
    <property type="entry name" value="Cas3-like_C_2"/>
    <property type="match status" value="1"/>
</dbReference>
<comment type="similarity">
    <text evidence="1">In the N-terminal section; belongs to the CRISPR-associated nuclease Cas3-HD family.</text>
</comment>
<dbReference type="GO" id="GO:0046872">
    <property type="term" value="F:metal ion binding"/>
    <property type="evidence" value="ECO:0007669"/>
    <property type="project" value="UniProtKB-KW"/>
</dbReference>
<dbReference type="PANTHER" id="PTHR47959">
    <property type="entry name" value="ATP-DEPENDENT RNA HELICASE RHLE-RELATED"/>
    <property type="match status" value="1"/>
</dbReference>
<dbReference type="GO" id="GO:0004518">
    <property type="term" value="F:nuclease activity"/>
    <property type="evidence" value="ECO:0007669"/>
    <property type="project" value="UniProtKB-KW"/>
</dbReference>
<evidence type="ECO:0000256" key="8">
    <source>
        <dbReference type="ARBA" id="ARBA00022840"/>
    </source>
</evidence>
<evidence type="ECO:0000259" key="11">
    <source>
        <dbReference type="PROSITE" id="PS51192"/>
    </source>
</evidence>
<evidence type="ECO:0000259" key="12">
    <source>
        <dbReference type="PROSITE" id="PS51643"/>
    </source>
</evidence>
<evidence type="ECO:0000256" key="6">
    <source>
        <dbReference type="ARBA" id="ARBA00022801"/>
    </source>
</evidence>
<dbReference type="InterPro" id="IPR014001">
    <property type="entry name" value="Helicase_ATP-bd"/>
</dbReference>
<evidence type="ECO:0000256" key="10">
    <source>
        <dbReference type="ARBA" id="ARBA00038437"/>
    </source>
</evidence>
<evidence type="ECO:0000256" key="1">
    <source>
        <dbReference type="ARBA" id="ARBA00006847"/>
    </source>
</evidence>
<dbReference type="GO" id="GO:0005829">
    <property type="term" value="C:cytosol"/>
    <property type="evidence" value="ECO:0007669"/>
    <property type="project" value="TreeGrafter"/>
</dbReference>
<evidence type="ECO:0000313" key="13">
    <source>
        <dbReference type="EMBL" id="XBC46427.1"/>
    </source>
</evidence>
<gene>
    <name evidence="13" type="primary">cas3</name>
    <name evidence="13" type="ORF">VUQ08_02085</name>
</gene>
<dbReference type="PROSITE" id="PS51192">
    <property type="entry name" value="HELICASE_ATP_BIND_1"/>
    <property type="match status" value="1"/>
</dbReference>
<dbReference type="GO" id="GO:0016787">
    <property type="term" value="F:hydrolase activity"/>
    <property type="evidence" value="ECO:0007669"/>
    <property type="project" value="UniProtKB-KW"/>
</dbReference>
<feature type="domain" description="HD Cas3-type" evidence="12">
    <location>
        <begin position="17"/>
        <end position="229"/>
    </location>
</feature>